<evidence type="ECO:0000313" key="2">
    <source>
        <dbReference type="EMBL" id="UTW02991.1"/>
    </source>
</evidence>
<dbReference type="Gene3D" id="1.10.8.350">
    <property type="entry name" value="Bacterial muramidase"/>
    <property type="match status" value="1"/>
</dbReference>
<sequence length="343" mass="38486">MFRTKISGILTGVVLCTGLLWGAQVAAGGYGDHPAAEQFIADMAKEGFDEGEVRTILDAAERQESILKAISRPAEKRLNWGEYRNIFLRDKRIDQGVAFWNEYHDALLRAEQTYGVPAQIIVAIIGVETRYGRNMGSYRVVDALSTLGFDYPPRGKFFQGQLKEYLYLLREESVDPFSLKGSYAGAMGFGQFIPSSFRSFAVDFDGDGRKDIWSNPVDAIGSVANYFRAHGWKTGEPVRSNVVMDQLADEAWINADLKPKLTLAQWSERGIRTHKGLPAESNATLMRLETEGEFQHWFGLHNFYVITRYNHSRLYAMAVYELSQAVAEKRQQALAEKTTGVAG</sequence>
<dbReference type="PANTHER" id="PTHR30163">
    <property type="entry name" value="MEMBRANE-BOUND LYTIC MUREIN TRANSGLYCOSYLASE B"/>
    <property type="match status" value="1"/>
</dbReference>
<feature type="domain" description="Transglycosylase SLT" evidence="1">
    <location>
        <begin position="33"/>
        <end position="324"/>
    </location>
</feature>
<dbReference type="SUPFAM" id="SSF53955">
    <property type="entry name" value="Lysozyme-like"/>
    <property type="match status" value="1"/>
</dbReference>
<dbReference type="Proteomes" id="UP001059950">
    <property type="component" value="Chromosome"/>
</dbReference>
<dbReference type="Pfam" id="PF13406">
    <property type="entry name" value="SLT_2"/>
    <property type="match status" value="1"/>
</dbReference>
<dbReference type="InterPro" id="IPR023346">
    <property type="entry name" value="Lysozyme-like_dom_sf"/>
</dbReference>
<dbReference type="NCBIfam" id="TIGR02282">
    <property type="entry name" value="MltB"/>
    <property type="match status" value="1"/>
</dbReference>
<protein>
    <submittedName>
        <fullName evidence="2">Lytic murein transglycosylase B</fullName>
    </submittedName>
</protein>
<reference evidence="2" key="1">
    <citation type="submission" date="2021-04" db="EMBL/GenBank/DDBJ databases">
        <title>Oceanospirillales bacteria with DddD are important DMSP degraders in coastal seawater.</title>
        <authorList>
            <person name="Liu J."/>
        </authorList>
    </citation>
    <scope>NUCLEOTIDE SEQUENCE</scope>
    <source>
        <strain evidence="2">GY6</strain>
    </source>
</reference>
<dbReference type="InterPro" id="IPR031304">
    <property type="entry name" value="SLT_2"/>
</dbReference>
<dbReference type="InterPro" id="IPR043426">
    <property type="entry name" value="MltB-like"/>
</dbReference>
<dbReference type="PANTHER" id="PTHR30163:SF9">
    <property type="entry name" value="MEMBRANE-BOUND LYTIC MUREIN TRANSGLYCOSYLASE B"/>
    <property type="match status" value="1"/>
</dbReference>
<name>A0ABY5GVV5_9GAMM</name>
<evidence type="ECO:0000313" key="3">
    <source>
        <dbReference type="Proteomes" id="UP001059950"/>
    </source>
</evidence>
<keyword evidence="3" id="KW-1185">Reference proteome</keyword>
<dbReference type="CDD" id="cd13399">
    <property type="entry name" value="Slt35-like"/>
    <property type="match status" value="1"/>
</dbReference>
<gene>
    <name evidence="2" type="primary">mltB</name>
    <name evidence="2" type="ORF">KDX31_16925</name>
</gene>
<organism evidence="2 3">
    <name type="scientific">Amphritea atlantica</name>
    <dbReference type="NCBI Taxonomy" id="355243"/>
    <lineage>
        <taxon>Bacteria</taxon>
        <taxon>Pseudomonadati</taxon>
        <taxon>Pseudomonadota</taxon>
        <taxon>Gammaproteobacteria</taxon>
        <taxon>Oceanospirillales</taxon>
        <taxon>Oceanospirillaceae</taxon>
        <taxon>Amphritea</taxon>
    </lineage>
</organism>
<dbReference type="Gene3D" id="1.10.530.10">
    <property type="match status" value="1"/>
</dbReference>
<accession>A0ABY5GVV5</accession>
<evidence type="ECO:0000259" key="1">
    <source>
        <dbReference type="Pfam" id="PF13406"/>
    </source>
</evidence>
<proteinExistence type="predicted"/>
<dbReference type="InterPro" id="IPR011757">
    <property type="entry name" value="Lytic_transglycosylase_MltB"/>
</dbReference>
<dbReference type="EMBL" id="CP073344">
    <property type="protein sequence ID" value="UTW02991.1"/>
    <property type="molecule type" value="Genomic_DNA"/>
</dbReference>